<evidence type="ECO:0000256" key="3">
    <source>
        <dbReference type="ARBA" id="ARBA00022614"/>
    </source>
</evidence>
<reference evidence="12 13" key="1">
    <citation type="submission" date="2020-08" db="EMBL/GenBank/DDBJ databases">
        <title>Plant Genome Project.</title>
        <authorList>
            <person name="Zhang R.-G."/>
        </authorList>
    </citation>
    <scope>NUCLEOTIDE SEQUENCE [LARGE SCALE GENOMIC DNA]</scope>
    <source>
        <tissue evidence="12">Rhizome</tissue>
    </source>
</reference>
<dbReference type="InterPro" id="IPR001245">
    <property type="entry name" value="Ser-Thr/Tyr_kinase_cat_dom"/>
</dbReference>
<dbReference type="PANTHER" id="PTHR48007:SF86">
    <property type="entry name" value="(WILD MALAYSIAN BANANA) HYPOTHETICAL PROTEIN"/>
    <property type="match status" value="1"/>
</dbReference>
<evidence type="ECO:0000256" key="2">
    <source>
        <dbReference type="ARBA" id="ARBA00009592"/>
    </source>
</evidence>
<dbReference type="PROSITE" id="PS50011">
    <property type="entry name" value="PROTEIN_KINASE_DOM"/>
    <property type="match status" value="1"/>
</dbReference>
<dbReference type="PANTHER" id="PTHR48007">
    <property type="entry name" value="LEUCINE-RICH REPEAT RECEPTOR-LIKE PROTEIN KINASE PXC1"/>
    <property type="match status" value="1"/>
</dbReference>
<comment type="caution">
    <text evidence="12">The sequence shown here is derived from an EMBL/GenBank/DDBJ whole genome shotgun (WGS) entry which is preliminary data.</text>
</comment>
<dbReference type="AlphaFoldDB" id="A0A8J5KMP8"/>
<dbReference type="Pfam" id="PF00560">
    <property type="entry name" value="LRR_1"/>
    <property type="match status" value="4"/>
</dbReference>
<dbReference type="FunFam" id="3.30.200.20:FF:000428">
    <property type="entry name" value="Inactive LRR receptor-like serine/threonine-protein kinase BIR2"/>
    <property type="match status" value="1"/>
</dbReference>
<evidence type="ECO:0000313" key="13">
    <source>
        <dbReference type="Proteomes" id="UP000734854"/>
    </source>
</evidence>
<comment type="similarity">
    <text evidence="2">Belongs to the RLP family.</text>
</comment>
<keyword evidence="5" id="KW-0677">Repeat</keyword>
<sequence length="604" mass="65539">MRVLVLVWVGTVVLWVAAVAAEDDVRCLRGVKAALDGDGHLSWNFSNGTVGFVCSFLGISCWNPQENRVLGLNFQGMSLAGSIPADLRYCAAATVLDLSSNGISGEIPAELCSWLPYLVTLDLSNNQLAGAIPPDLSGCRFLNTLLLSGNRLDGAIPSSLAQLDRLTRLDLSGNRLSGPIPAPLGQKFDSSAFDENDGLCGRPVSSRCGRSLTQSSLIIIIAAGVFGAVASLALAYLIWRCWSPAGKWAGPGQGVEDGRWWAERLRSAHNRLVPVSLFQKPLVKVKLADLMAATSDFHPPNIIVAGSPRMGTSYKAVLPDGSALTVKRLHSCPLPEKQFRAEMGRIGQLRHPNLVPLLGFCIVEDERLLVYKHMPNGALSTVLESSDDALDWPTRVRIAIGAARGLAWLHHGFQIPFLHQNLSLKAILLDEDYDARIIDFGFTKLMRASSGNGNDTSPFLNGDFGEFGYIAPEFATNSDPTTKIDVYAFGIILLELLTGQRATEISSDTAGEGFKGSLVDWVNRLTVTGRTQETIDTSLQGKGKDDEIMQVLRIASGCVVACPKDRPSMYSVYQKLKKIGETYDHSEHVDEFPLVYGKDELENP</sequence>
<comment type="subcellular location">
    <subcellularLocation>
        <location evidence="1">Membrane</location>
        <topology evidence="1">Single-pass membrane protein</topology>
    </subcellularLocation>
</comment>
<keyword evidence="10" id="KW-0732">Signal</keyword>
<dbReference type="InterPro" id="IPR001611">
    <property type="entry name" value="Leu-rich_rpt"/>
</dbReference>
<keyword evidence="3" id="KW-0433">Leucine-rich repeat</keyword>
<evidence type="ECO:0000256" key="8">
    <source>
        <dbReference type="ARBA" id="ARBA00023180"/>
    </source>
</evidence>
<evidence type="ECO:0000313" key="12">
    <source>
        <dbReference type="EMBL" id="KAG6486096.1"/>
    </source>
</evidence>
<evidence type="ECO:0000256" key="7">
    <source>
        <dbReference type="ARBA" id="ARBA00023136"/>
    </source>
</evidence>
<evidence type="ECO:0000256" key="6">
    <source>
        <dbReference type="ARBA" id="ARBA00022989"/>
    </source>
</evidence>
<evidence type="ECO:0000259" key="11">
    <source>
        <dbReference type="PROSITE" id="PS50011"/>
    </source>
</evidence>
<evidence type="ECO:0000256" key="5">
    <source>
        <dbReference type="ARBA" id="ARBA00022737"/>
    </source>
</evidence>
<dbReference type="OrthoDB" id="598358at2759"/>
<organism evidence="12 13">
    <name type="scientific">Zingiber officinale</name>
    <name type="common">Ginger</name>
    <name type="synonym">Amomum zingiber</name>
    <dbReference type="NCBI Taxonomy" id="94328"/>
    <lineage>
        <taxon>Eukaryota</taxon>
        <taxon>Viridiplantae</taxon>
        <taxon>Streptophyta</taxon>
        <taxon>Embryophyta</taxon>
        <taxon>Tracheophyta</taxon>
        <taxon>Spermatophyta</taxon>
        <taxon>Magnoliopsida</taxon>
        <taxon>Liliopsida</taxon>
        <taxon>Zingiberales</taxon>
        <taxon>Zingiberaceae</taxon>
        <taxon>Zingiber</taxon>
    </lineage>
</organism>
<dbReference type="InterPro" id="IPR046959">
    <property type="entry name" value="PRK1-6/SRF4-like"/>
</dbReference>
<dbReference type="GO" id="GO:0005524">
    <property type="term" value="F:ATP binding"/>
    <property type="evidence" value="ECO:0007669"/>
    <property type="project" value="InterPro"/>
</dbReference>
<feature type="signal peptide" evidence="10">
    <location>
        <begin position="1"/>
        <end position="21"/>
    </location>
</feature>
<proteinExistence type="inferred from homology"/>
<keyword evidence="8" id="KW-0325">Glycoprotein</keyword>
<keyword evidence="13" id="KW-1185">Reference proteome</keyword>
<keyword evidence="7 9" id="KW-0472">Membrane</keyword>
<dbReference type="GO" id="GO:0004672">
    <property type="term" value="F:protein kinase activity"/>
    <property type="evidence" value="ECO:0007669"/>
    <property type="project" value="InterPro"/>
</dbReference>
<dbReference type="Proteomes" id="UP000734854">
    <property type="component" value="Unassembled WGS sequence"/>
</dbReference>
<feature type="transmembrane region" description="Helical" evidence="9">
    <location>
        <begin position="217"/>
        <end position="239"/>
    </location>
</feature>
<keyword evidence="4 9" id="KW-0812">Transmembrane</keyword>
<gene>
    <name evidence="12" type="ORF">ZIOFF_054666</name>
</gene>
<dbReference type="GO" id="GO:0016020">
    <property type="term" value="C:membrane"/>
    <property type="evidence" value="ECO:0007669"/>
    <property type="project" value="UniProtKB-SubCell"/>
</dbReference>
<evidence type="ECO:0000256" key="10">
    <source>
        <dbReference type="SAM" id="SignalP"/>
    </source>
</evidence>
<dbReference type="Pfam" id="PF07714">
    <property type="entry name" value="PK_Tyr_Ser-Thr"/>
    <property type="match status" value="1"/>
</dbReference>
<feature type="chain" id="PRO_5035323576" description="Protein kinase domain-containing protein" evidence="10">
    <location>
        <begin position="22"/>
        <end position="604"/>
    </location>
</feature>
<dbReference type="InterPro" id="IPR000719">
    <property type="entry name" value="Prot_kinase_dom"/>
</dbReference>
<name>A0A8J5KMP8_ZINOF</name>
<dbReference type="FunFam" id="3.80.10.10:FF:000111">
    <property type="entry name" value="LRR receptor-like serine/threonine-protein kinase ERECTA"/>
    <property type="match status" value="1"/>
</dbReference>
<accession>A0A8J5KMP8</accession>
<dbReference type="EMBL" id="JACMSC010000015">
    <property type="protein sequence ID" value="KAG6486096.1"/>
    <property type="molecule type" value="Genomic_DNA"/>
</dbReference>
<evidence type="ECO:0000256" key="1">
    <source>
        <dbReference type="ARBA" id="ARBA00004167"/>
    </source>
</evidence>
<protein>
    <recommendedName>
        <fullName evidence="11">Protein kinase domain-containing protein</fullName>
    </recommendedName>
</protein>
<evidence type="ECO:0000256" key="9">
    <source>
        <dbReference type="SAM" id="Phobius"/>
    </source>
</evidence>
<evidence type="ECO:0000256" key="4">
    <source>
        <dbReference type="ARBA" id="ARBA00022692"/>
    </source>
</evidence>
<keyword evidence="6 9" id="KW-1133">Transmembrane helix</keyword>
<feature type="domain" description="Protein kinase" evidence="11">
    <location>
        <begin position="299"/>
        <end position="579"/>
    </location>
</feature>